<dbReference type="InterPro" id="IPR000917">
    <property type="entry name" value="Sulfatase_N"/>
</dbReference>
<protein>
    <recommendedName>
        <fullName evidence="7">Sulfatase N-terminal domain-containing protein</fullName>
    </recommendedName>
</protein>
<keyword evidence="4" id="KW-0378">Hydrolase</keyword>
<dbReference type="Proteomes" id="UP000821837">
    <property type="component" value="Unassembled WGS sequence"/>
</dbReference>
<dbReference type="GO" id="GO:0008484">
    <property type="term" value="F:sulfuric ester hydrolase activity"/>
    <property type="evidence" value="ECO:0007669"/>
    <property type="project" value="InterPro"/>
</dbReference>
<proteinExistence type="inferred from homology"/>
<keyword evidence="3" id="KW-0479">Metal-binding</keyword>
<dbReference type="AlphaFoldDB" id="A0A9D4SMG9"/>
<evidence type="ECO:0000256" key="2">
    <source>
        <dbReference type="ARBA" id="ARBA00008779"/>
    </source>
</evidence>
<dbReference type="Gene3D" id="3.40.720.10">
    <property type="entry name" value="Alkaline Phosphatase, subunit A"/>
    <property type="match status" value="1"/>
</dbReference>
<dbReference type="VEuPathDB" id="VectorBase:RSAN_054139"/>
<dbReference type="GO" id="GO:0046872">
    <property type="term" value="F:metal ion binding"/>
    <property type="evidence" value="ECO:0007669"/>
    <property type="project" value="UniProtKB-KW"/>
</dbReference>
<dbReference type="SUPFAM" id="SSF53649">
    <property type="entry name" value="Alkaline phosphatase-like"/>
    <property type="match status" value="1"/>
</dbReference>
<dbReference type="PANTHER" id="PTHR10342">
    <property type="entry name" value="ARYLSULFATASE"/>
    <property type="match status" value="1"/>
</dbReference>
<dbReference type="PROSITE" id="PS00149">
    <property type="entry name" value="SULFATASE_2"/>
    <property type="match status" value="1"/>
</dbReference>
<dbReference type="InterPro" id="IPR024607">
    <property type="entry name" value="Sulfatase_CS"/>
</dbReference>
<evidence type="ECO:0000256" key="6">
    <source>
        <dbReference type="ARBA" id="ARBA00023180"/>
    </source>
</evidence>
<evidence type="ECO:0000256" key="5">
    <source>
        <dbReference type="ARBA" id="ARBA00022837"/>
    </source>
</evidence>
<evidence type="ECO:0000313" key="8">
    <source>
        <dbReference type="EMBL" id="KAH7931747.1"/>
    </source>
</evidence>
<evidence type="ECO:0000256" key="4">
    <source>
        <dbReference type="ARBA" id="ARBA00022801"/>
    </source>
</evidence>
<dbReference type="Pfam" id="PF00884">
    <property type="entry name" value="Sulfatase"/>
    <property type="match status" value="1"/>
</dbReference>
<evidence type="ECO:0000256" key="1">
    <source>
        <dbReference type="ARBA" id="ARBA00001913"/>
    </source>
</evidence>
<keyword evidence="5" id="KW-0106">Calcium</keyword>
<dbReference type="InterPro" id="IPR047115">
    <property type="entry name" value="ARSB"/>
</dbReference>
<sequence>MASLVASVNQLTNHMTQVEDCSGAPWAPDRFQEERRPVHVGYVAYPPASEQSLSLRFELLPQWLKRLGYSTHMIGKWHLGYSSVEHTPTWRGFDTFFGYYNFGGFYFNHSVEWVGHCGVDLWHNVGHSMQPVTDLNGVYSTHAFTRRATQIIAEHDLRKVSLSISIYALALGAPRENTDKFAYIEQHNRTVLAGALDVLDESVGQVLAALQQRDMLARSVVVFASDNGAAPLATVNSELPNGGNNWPLRGTKEGAWEGGVRTTALLWSASLRDTLPRPPSQQLMHTVDWGPTLYAVAGAVFRPKGDSFLHGNEPCAIMCAFCCCSCCL</sequence>
<gene>
    <name evidence="8" type="ORF">HPB52_025427</name>
</gene>
<evidence type="ECO:0000256" key="3">
    <source>
        <dbReference type="ARBA" id="ARBA00022723"/>
    </source>
</evidence>
<keyword evidence="9" id="KW-1185">Reference proteome</keyword>
<dbReference type="EMBL" id="JABSTV010002065">
    <property type="protein sequence ID" value="KAH7931747.1"/>
    <property type="molecule type" value="Genomic_DNA"/>
</dbReference>
<dbReference type="PANTHER" id="PTHR10342:SF273">
    <property type="entry name" value="RE14504P"/>
    <property type="match status" value="1"/>
</dbReference>
<accession>A0A9D4SMG9</accession>
<keyword evidence="6" id="KW-0325">Glycoprotein</keyword>
<dbReference type="InterPro" id="IPR017850">
    <property type="entry name" value="Alkaline_phosphatase_core_sf"/>
</dbReference>
<comment type="caution">
    <text evidence="8">The sequence shown here is derived from an EMBL/GenBank/DDBJ whole genome shotgun (WGS) entry which is preliminary data.</text>
</comment>
<name>A0A9D4SMG9_RHISA</name>
<organism evidence="8 9">
    <name type="scientific">Rhipicephalus sanguineus</name>
    <name type="common">Brown dog tick</name>
    <name type="synonym">Ixodes sanguineus</name>
    <dbReference type="NCBI Taxonomy" id="34632"/>
    <lineage>
        <taxon>Eukaryota</taxon>
        <taxon>Metazoa</taxon>
        <taxon>Ecdysozoa</taxon>
        <taxon>Arthropoda</taxon>
        <taxon>Chelicerata</taxon>
        <taxon>Arachnida</taxon>
        <taxon>Acari</taxon>
        <taxon>Parasitiformes</taxon>
        <taxon>Ixodida</taxon>
        <taxon>Ixodoidea</taxon>
        <taxon>Ixodidae</taxon>
        <taxon>Rhipicephalinae</taxon>
        <taxon>Rhipicephalus</taxon>
        <taxon>Rhipicephalus</taxon>
    </lineage>
</organism>
<reference evidence="8" key="2">
    <citation type="submission" date="2021-09" db="EMBL/GenBank/DDBJ databases">
        <authorList>
            <person name="Jia N."/>
            <person name="Wang J."/>
            <person name="Shi W."/>
            <person name="Du L."/>
            <person name="Sun Y."/>
            <person name="Zhan W."/>
            <person name="Jiang J."/>
            <person name="Wang Q."/>
            <person name="Zhang B."/>
            <person name="Ji P."/>
            <person name="Sakyi L.B."/>
            <person name="Cui X."/>
            <person name="Yuan T."/>
            <person name="Jiang B."/>
            <person name="Yang W."/>
            <person name="Lam T.T.-Y."/>
            <person name="Chang Q."/>
            <person name="Ding S."/>
            <person name="Wang X."/>
            <person name="Zhu J."/>
            <person name="Ruan X."/>
            <person name="Zhao L."/>
            <person name="Wei J."/>
            <person name="Que T."/>
            <person name="Du C."/>
            <person name="Cheng J."/>
            <person name="Dai P."/>
            <person name="Han X."/>
            <person name="Huang E."/>
            <person name="Gao Y."/>
            <person name="Liu J."/>
            <person name="Shao H."/>
            <person name="Ye R."/>
            <person name="Li L."/>
            <person name="Wei W."/>
            <person name="Wang X."/>
            <person name="Wang C."/>
            <person name="Huo Q."/>
            <person name="Li W."/>
            <person name="Guo W."/>
            <person name="Chen H."/>
            <person name="Chen S."/>
            <person name="Zhou L."/>
            <person name="Zhou L."/>
            <person name="Ni X."/>
            <person name="Tian J."/>
            <person name="Zhou Y."/>
            <person name="Sheng Y."/>
            <person name="Liu T."/>
            <person name="Pan Y."/>
            <person name="Xia L."/>
            <person name="Li J."/>
            <person name="Zhao F."/>
            <person name="Cao W."/>
        </authorList>
    </citation>
    <scope>NUCLEOTIDE SEQUENCE</scope>
    <source>
        <strain evidence="8">Rsan-2018</strain>
        <tissue evidence="8">Larvae</tissue>
    </source>
</reference>
<comment type="similarity">
    <text evidence="2">Belongs to the sulfatase family.</text>
</comment>
<feature type="domain" description="Sulfatase N-terminal" evidence="7">
    <location>
        <begin position="44"/>
        <end position="298"/>
    </location>
</feature>
<evidence type="ECO:0000313" key="9">
    <source>
        <dbReference type="Proteomes" id="UP000821837"/>
    </source>
</evidence>
<reference evidence="8" key="1">
    <citation type="journal article" date="2020" name="Cell">
        <title>Large-Scale Comparative Analyses of Tick Genomes Elucidate Their Genetic Diversity and Vector Capacities.</title>
        <authorList>
            <consortium name="Tick Genome and Microbiome Consortium (TIGMIC)"/>
            <person name="Jia N."/>
            <person name="Wang J."/>
            <person name="Shi W."/>
            <person name="Du L."/>
            <person name="Sun Y."/>
            <person name="Zhan W."/>
            <person name="Jiang J.F."/>
            <person name="Wang Q."/>
            <person name="Zhang B."/>
            <person name="Ji P."/>
            <person name="Bell-Sakyi L."/>
            <person name="Cui X.M."/>
            <person name="Yuan T.T."/>
            <person name="Jiang B.G."/>
            <person name="Yang W.F."/>
            <person name="Lam T.T."/>
            <person name="Chang Q.C."/>
            <person name="Ding S.J."/>
            <person name="Wang X.J."/>
            <person name="Zhu J.G."/>
            <person name="Ruan X.D."/>
            <person name="Zhao L."/>
            <person name="Wei J.T."/>
            <person name="Ye R.Z."/>
            <person name="Que T.C."/>
            <person name="Du C.H."/>
            <person name="Zhou Y.H."/>
            <person name="Cheng J.X."/>
            <person name="Dai P.F."/>
            <person name="Guo W.B."/>
            <person name="Han X.H."/>
            <person name="Huang E.J."/>
            <person name="Li L.F."/>
            <person name="Wei W."/>
            <person name="Gao Y.C."/>
            <person name="Liu J.Z."/>
            <person name="Shao H.Z."/>
            <person name="Wang X."/>
            <person name="Wang C.C."/>
            <person name="Yang T.C."/>
            <person name="Huo Q.B."/>
            <person name="Li W."/>
            <person name="Chen H.Y."/>
            <person name="Chen S.E."/>
            <person name="Zhou L.G."/>
            <person name="Ni X.B."/>
            <person name="Tian J.H."/>
            <person name="Sheng Y."/>
            <person name="Liu T."/>
            <person name="Pan Y.S."/>
            <person name="Xia L.Y."/>
            <person name="Li J."/>
            <person name="Zhao F."/>
            <person name="Cao W.C."/>
        </authorList>
    </citation>
    <scope>NUCLEOTIDE SEQUENCE</scope>
    <source>
        <strain evidence="8">Rsan-2018</strain>
    </source>
</reference>
<comment type="cofactor">
    <cofactor evidence="1">
        <name>Ca(2+)</name>
        <dbReference type="ChEBI" id="CHEBI:29108"/>
    </cofactor>
</comment>
<evidence type="ECO:0000259" key="7">
    <source>
        <dbReference type="Pfam" id="PF00884"/>
    </source>
</evidence>